<evidence type="ECO:0000259" key="12">
    <source>
        <dbReference type="PROSITE" id="PS51464"/>
    </source>
</evidence>
<dbReference type="NCBIfam" id="NF001484">
    <property type="entry name" value="PRK00331.1"/>
    <property type="match status" value="1"/>
</dbReference>
<proteinExistence type="inferred from homology"/>
<feature type="domain" description="Glutamine amidotransferase type-2" evidence="11">
    <location>
        <begin position="2"/>
        <end position="216"/>
    </location>
</feature>
<dbReference type="FunFam" id="3.40.50.10490:FF:000001">
    <property type="entry name" value="Glutamine--fructose-6-phosphate aminotransferase [isomerizing]"/>
    <property type="match status" value="1"/>
</dbReference>
<dbReference type="Gene3D" id="3.60.20.10">
    <property type="entry name" value="Glutamine Phosphoribosylpyrophosphate, subunit 1, domain 1"/>
    <property type="match status" value="1"/>
</dbReference>
<feature type="domain" description="SIS" evidence="12">
    <location>
        <begin position="285"/>
        <end position="426"/>
    </location>
</feature>
<sequence length="607" mass="67241">MCGIIGYIGNKQVSPILVNGLRRLEYRGYDSAGIAVIENGDITRIRAVGKINSLAEKVKEANPTGTIGIAHTRWATHGGVTEENAHPHFADNEKLVLVHNGIIENYREIRKNLGDDVPITSETDTEVLAHLIAKHYSGDLRKAVMSALSYVRGTYGIVVMHKDHPNKLIAARMGSPLVIGIADGEYYIASDTTPMLAYTKKVIFLDDGEVAEIATSGLTTYNLEDKAIDKCVEEIEWNDEQAQKQGYDHFMIKEMHDQPHVFQDAIRGRINLEEGTSHLGGINMTEEEMRRVNRIILIACGTASYAALAAKYAFERLAGIPVEVDVASEFRYRDPIIDENTLVFAISQSGETADTLAALREAKRKGAFVRGIVNVVGSTIARETDGGSYIHAGPELAVASTKAYTNMVAVLLLYAIQFGRLKRITPATGRRIITALQELPEKMEQVLAQSDTIKQIAEKYVTMKNCFFLGRGINFPVALEGSLKLKEITYIHSEAYPGGEMKHGPIALLSEDFPVFALMTKNQLYDKMRSNVEEIKARKAPIVLIATQGDEQAKELAQDIIYVPPTMELLEPLLNHIPLQLFAYHMAIYFGRDVDRPRNLAKSVTVE</sequence>
<dbReference type="PANTHER" id="PTHR10937">
    <property type="entry name" value="GLUCOSAMINE--FRUCTOSE-6-PHOSPHATE AMINOTRANSFERASE, ISOMERIZING"/>
    <property type="match status" value="1"/>
</dbReference>
<keyword evidence="8" id="KW-0677">Repeat</keyword>
<evidence type="ECO:0000313" key="13">
    <source>
        <dbReference type="EMBL" id="PIR77016.1"/>
    </source>
</evidence>
<dbReference type="InterPro" id="IPR046348">
    <property type="entry name" value="SIS_dom_sf"/>
</dbReference>
<dbReference type="Pfam" id="PF13522">
    <property type="entry name" value="GATase_6"/>
    <property type="match status" value="1"/>
</dbReference>
<dbReference type="SUPFAM" id="SSF56235">
    <property type="entry name" value="N-terminal nucleophile aminohydrolases (Ntn hydrolases)"/>
    <property type="match status" value="1"/>
</dbReference>
<comment type="catalytic activity">
    <reaction evidence="1 10">
        <text>D-fructose 6-phosphate + L-glutamine = D-glucosamine 6-phosphate + L-glutamate</text>
        <dbReference type="Rhea" id="RHEA:13237"/>
        <dbReference type="ChEBI" id="CHEBI:29985"/>
        <dbReference type="ChEBI" id="CHEBI:58359"/>
        <dbReference type="ChEBI" id="CHEBI:58725"/>
        <dbReference type="ChEBI" id="CHEBI:61527"/>
        <dbReference type="EC" id="2.6.1.16"/>
    </reaction>
</comment>
<name>A0A2M6NZX0_9BACT</name>
<dbReference type="GO" id="GO:0005975">
    <property type="term" value="P:carbohydrate metabolic process"/>
    <property type="evidence" value="ECO:0007669"/>
    <property type="project" value="UniProtKB-UniRule"/>
</dbReference>
<comment type="function">
    <text evidence="10">Catalyzes the first step in hexosamine metabolism, converting fructose-6P into glucosamine-6P using glutamine as a nitrogen source.</text>
</comment>
<dbReference type="Pfam" id="PF01380">
    <property type="entry name" value="SIS"/>
    <property type="match status" value="2"/>
</dbReference>
<evidence type="ECO:0000256" key="7">
    <source>
        <dbReference type="ARBA" id="ARBA00022679"/>
    </source>
</evidence>
<dbReference type="GO" id="GO:0006002">
    <property type="term" value="P:fructose 6-phosphate metabolic process"/>
    <property type="evidence" value="ECO:0007669"/>
    <property type="project" value="TreeGrafter"/>
</dbReference>
<evidence type="ECO:0000256" key="4">
    <source>
        <dbReference type="ARBA" id="ARBA00016090"/>
    </source>
</evidence>
<dbReference type="GO" id="GO:0005829">
    <property type="term" value="C:cytosol"/>
    <property type="evidence" value="ECO:0007669"/>
    <property type="project" value="TreeGrafter"/>
</dbReference>
<dbReference type="PROSITE" id="PS51464">
    <property type="entry name" value="SIS"/>
    <property type="match status" value="2"/>
</dbReference>
<comment type="subcellular location">
    <subcellularLocation>
        <location evidence="2 10">Cytoplasm</location>
    </subcellularLocation>
</comment>
<dbReference type="FunFam" id="3.60.20.10:FF:000006">
    <property type="entry name" value="Glutamine--fructose-6-phosphate aminotransferase [isomerizing]"/>
    <property type="match status" value="1"/>
</dbReference>
<dbReference type="GO" id="GO:0004360">
    <property type="term" value="F:glutamine-fructose-6-phosphate transaminase (isomerizing) activity"/>
    <property type="evidence" value="ECO:0007669"/>
    <property type="project" value="UniProtKB-UniRule"/>
</dbReference>
<keyword evidence="5 10" id="KW-0963">Cytoplasm</keyword>
<dbReference type="Gene3D" id="3.40.50.10490">
    <property type="entry name" value="Glucose-6-phosphate isomerase like protein, domain 1"/>
    <property type="match status" value="2"/>
</dbReference>
<feature type="domain" description="SIS" evidence="12">
    <location>
        <begin position="456"/>
        <end position="597"/>
    </location>
</feature>
<dbReference type="NCBIfam" id="TIGR01135">
    <property type="entry name" value="glmS"/>
    <property type="match status" value="1"/>
</dbReference>
<dbReference type="EMBL" id="PFBW01000199">
    <property type="protein sequence ID" value="PIR77016.1"/>
    <property type="molecule type" value="Genomic_DNA"/>
</dbReference>
<dbReference type="CDD" id="cd05008">
    <property type="entry name" value="SIS_GlmS_GlmD_1"/>
    <property type="match status" value="1"/>
</dbReference>
<evidence type="ECO:0000256" key="2">
    <source>
        <dbReference type="ARBA" id="ARBA00004496"/>
    </source>
</evidence>
<dbReference type="SUPFAM" id="SSF53697">
    <property type="entry name" value="SIS domain"/>
    <property type="match status" value="1"/>
</dbReference>
<dbReference type="InterPro" id="IPR029055">
    <property type="entry name" value="Ntn_hydrolases_N"/>
</dbReference>
<dbReference type="PANTHER" id="PTHR10937:SF0">
    <property type="entry name" value="GLUTAMINE--FRUCTOSE-6-PHOSPHATE TRANSAMINASE (ISOMERIZING)"/>
    <property type="match status" value="1"/>
</dbReference>
<feature type="initiator methionine" description="Removed" evidence="10">
    <location>
        <position position="1"/>
    </location>
</feature>
<evidence type="ECO:0000313" key="14">
    <source>
        <dbReference type="Proteomes" id="UP000228528"/>
    </source>
</evidence>
<dbReference type="InterPro" id="IPR035466">
    <property type="entry name" value="GlmS/AgaS_SIS"/>
</dbReference>
<dbReference type="GO" id="GO:0097367">
    <property type="term" value="F:carbohydrate derivative binding"/>
    <property type="evidence" value="ECO:0007669"/>
    <property type="project" value="InterPro"/>
</dbReference>
<dbReference type="GO" id="GO:0006487">
    <property type="term" value="P:protein N-linked glycosylation"/>
    <property type="evidence" value="ECO:0007669"/>
    <property type="project" value="TreeGrafter"/>
</dbReference>
<keyword evidence="9" id="KW-0315">Glutamine amidotransferase</keyword>
<dbReference type="GO" id="GO:0006047">
    <property type="term" value="P:UDP-N-acetylglucosamine metabolic process"/>
    <property type="evidence" value="ECO:0007669"/>
    <property type="project" value="TreeGrafter"/>
</dbReference>
<evidence type="ECO:0000256" key="3">
    <source>
        <dbReference type="ARBA" id="ARBA00012916"/>
    </source>
</evidence>
<evidence type="ECO:0000256" key="9">
    <source>
        <dbReference type="ARBA" id="ARBA00022962"/>
    </source>
</evidence>
<reference evidence="14" key="1">
    <citation type="submission" date="2017-09" db="EMBL/GenBank/DDBJ databases">
        <title>Depth-based differentiation of microbial function through sediment-hosted aquifers and enrichment of novel symbionts in the deep terrestrial subsurface.</title>
        <authorList>
            <person name="Probst A.J."/>
            <person name="Ladd B."/>
            <person name="Jarett J.K."/>
            <person name="Geller-Mcgrath D.E."/>
            <person name="Sieber C.M.K."/>
            <person name="Emerson J.B."/>
            <person name="Anantharaman K."/>
            <person name="Thomas B.C."/>
            <person name="Malmstrom R."/>
            <person name="Stieglmeier M."/>
            <person name="Klingl A."/>
            <person name="Woyke T."/>
            <person name="Ryan C.M."/>
            <person name="Banfield J.F."/>
        </authorList>
    </citation>
    <scope>NUCLEOTIDE SEQUENCE [LARGE SCALE GENOMIC DNA]</scope>
</reference>
<gene>
    <name evidence="10 13" type="primary">glmS</name>
    <name evidence="13" type="ORF">COU30_04715</name>
</gene>
<dbReference type="PROSITE" id="PS51278">
    <property type="entry name" value="GATASE_TYPE_2"/>
    <property type="match status" value="1"/>
</dbReference>
<dbReference type="InterPro" id="IPR017932">
    <property type="entry name" value="GATase_2_dom"/>
</dbReference>
<comment type="subunit">
    <text evidence="10">Homodimer.</text>
</comment>
<dbReference type="Proteomes" id="UP000228528">
    <property type="component" value="Unassembled WGS sequence"/>
</dbReference>
<dbReference type="InterPro" id="IPR035490">
    <property type="entry name" value="GlmS/FrlB_SIS"/>
</dbReference>
<evidence type="ECO:0000256" key="1">
    <source>
        <dbReference type="ARBA" id="ARBA00001031"/>
    </source>
</evidence>
<feature type="active site" description="For Fru-6P isomerization activity" evidence="10">
    <location>
        <position position="602"/>
    </location>
</feature>
<dbReference type="InterPro" id="IPR005855">
    <property type="entry name" value="GFAT"/>
</dbReference>
<dbReference type="HAMAP" id="MF_00164">
    <property type="entry name" value="GlmS"/>
    <property type="match status" value="1"/>
</dbReference>
<feature type="active site" description="Nucleophile; for GATase activity" evidence="10">
    <location>
        <position position="2"/>
    </location>
</feature>
<evidence type="ECO:0000256" key="5">
    <source>
        <dbReference type="ARBA" id="ARBA00022490"/>
    </source>
</evidence>
<dbReference type="AlphaFoldDB" id="A0A2M6NZX0"/>
<accession>A0A2M6NZX0</accession>
<evidence type="ECO:0000259" key="11">
    <source>
        <dbReference type="PROSITE" id="PS51278"/>
    </source>
</evidence>
<evidence type="ECO:0000256" key="8">
    <source>
        <dbReference type="ARBA" id="ARBA00022737"/>
    </source>
</evidence>
<dbReference type="CDD" id="cd00714">
    <property type="entry name" value="GFAT"/>
    <property type="match status" value="1"/>
</dbReference>
<dbReference type="CDD" id="cd05009">
    <property type="entry name" value="SIS_GlmS_GlmD_2"/>
    <property type="match status" value="1"/>
</dbReference>
<dbReference type="InterPro" id="IPR047084">
    <property type="entry name" value="GFAT_N"/>
</dbReference>
<dbReference type="EC" id="2.6.1.16" evidence="3 10"/>
<keyword evidence="6 10" id="KW-0032">Aminotransferase</keyword>
<evidence type="ECO:0000256" key="6">
    <source>
        <dbReference type="ARBA" id="ARBA00022576"/>
    </source>
</evidence>
<organism evidence="13 14">
    <name type="scientific">Candidatus Magasanikbacteria bacterium CG10_big_fil_rev_8_21_14_0_10_38_6</name>
    <dbReference type="NCBI Taxonomy" id="1974647"/>
    <lineage>
        <taxon>Bacteria</taxon>
        <taxon>Candidatus Magasanikiibacteriota</taxon>
    </lineage>
</organism>
<keyword evidence="7 10" id="KW-0808">Transferase</keyword>
<evidence type="ECO:0000256" key="10">
    <source>
        <dbReference type="HAMAP-Rule" id="MF_00164"/>
    </source>
</evidence>
<protein>
    <recommendedName>
        <fullName evidence="4 10">Glutamine--fructose-6-phosphate aminotransferase [isomerizing]</fullName>
        <ecNumber evidence="3 10">2.6.1.16</ecNumber>
    </recommendedName>
    <alternativeName>
        <fullName evidence="10">D-fructose-6-phosphate amidotransferase</fullName>
    </alternativeName>
    <alternativeName>
        <fullName evidence="10">GFAT</fullName>
    </alternativeName>
    <alternativeName>
        <fullName evidence="10">Glucosamine-6-phosphate synthase</fullName>
    </alternativeName>
    <alternativeName>
        <fullName evidence="10">Hexosephosphate aminotransferase</fullName>
    </alternativeName>
    <alternativeName>
        <fullName evidence="10">L-glutamine--D-fructose-6-phosphate amidotransferase</fullName>
    </alternativeName>
</protein>
<dbReference type="InterPro" id="IPR001347">
    <property type="entry name" value="SIS_dom"/>
</dbReference>
<comment type="caution">
    <text evidence="13">The sequence shown here is derived from an EMBL/GenBank/DDBJ whole genome shotgun (WGS) entry which is preliminary data.</text>
</comment>